<dbReference type="AlphaFoldDB" id="A0FJX4"/>
<feature type="domain" description="SpoVT-AbrB" evidence="2">
    <location>
        <begin position="9"/>
        <end position="52"/>
    </location>
</feature>
<dbReference type="InterPro" id="IPR037914">
    <property type="entry name" value="SpoVT-AbrB_sf"/>
</dbReference>
<dbReference type="PROSITE" id="PS51740">
    <property type="entry name" value="SPOVT_ABRB"/>
    <property type="match status" value="1"/>
</dbReference>
<organism evidence="3">
    <name type="scientific">Heyndrickxia coagulans</name>
    <name type="common">Weizmannia coagulans</name>
    <dbReference type="NCBI Taxonomy" id="1398"/>
    <lineage>
        <taxon>Bacteria</taxon>
        <taxon>Bacillati</taxon>
        <taxon>Bacillota</taxon>
        <taxon>Bacilli</taxon>
        <taxon>Bacillales</taxon>
        <taxon>Bacillaceae</taxon>
        <taxon>Heyndrickxia</taxon>
    </lineage>
</organism>
<protein>
    <recommendedName>
        <fullName evidence="2">SpoVT-AbrB domain-containing protein</fullName>
    </recommendedName>
</protein>
<proteinExistence type="predicted"/>
<sequence length="121" mass="13833">MGVLNGKTKRRVKISKQRQINIPKDFYEALNFSDEAFIEYNGKEIVIRPAGDEVVDFSEDILRDLIAKGLSGEKLLEQFRLIKSEIPHALERLKQEAMERPSFEGSLSDYLDAVGEDETDE</sequence>
<dbReference type="SUPFAM" id="SSF89447">
    <property type="entry name" value="AbrB/MazE/MraZ-like"/>
    <property type="match status" value="1"/>
</dbReference>
<dbReference type="GO" id="GO:0003677">
    <property type="term" value="F:DNA binding"/>
    <property type="evidence" value="ECO:0007669"/>
    <property type="project" value="UniProtKB-UniRule"/>
</dbReference>
<dbReference type="InterPro" id="IPR007159">
    <property type="entry name" value="SpoVT-AbrB_dom"/>
</dbReference>
<geneLocation type="plasmid" evidence="3">
    <name>pMSR0</name>
</geneLocation>
<dbReference type="EMBL" id="EF015591">
    <property type="protein sequence ID" value="ABJ99979.1"/>
    <property type="molecule type" value="Genomic_DNA"/>
</dbReference>
<keyword evidence="3" id="KW-0614">Plasmid</keyword>
<keyword evidence="1" id="KW-0238">DNA-binding</keyword>
<evidence type="ECO:0000313" key="3">
    <source>
        <dbReference type="EMBL" id="ABJ99979.1"/>
    </source>
</evidence>
<name>A0FJX4_HEYCO</name>
<reference evidence="3" key="1">
    <citation type="journal article" date="2007" name="Plasmid">
        <title>Development of plasmid vector and electroporation condition for gene transfer in sporogenic lactic acid bacterium, Bacillus coagulans.</title>
        <authorList>
            <person name="Rhee M.S."/>
            <person name="Kim J.W."/>
            <person name="Qian Y."/>
            <person name="Ingram L.O."/>
            <person name="Shanmugam K.T."/>
        </authorList>
    </citation>
    <scope>NUCLEOTIDE SEQUENCE</scope>
    <source>
        <strain evidence="3">P4-102B</strain>
        <plasmid evidence="3">pMSR0</plasmid>
    </source>
</reference>
<accession>A0FJX4</accession>
<dbReference type="NCBIfam" id="TIGR01439">
    <property type="entry name" value="lp_hng_hel_AbrB"/>
    <property type="match status" value="1"/>
</dbReference>
<evidence type="ECO:0000259" key="2">
    <source>
        <dbReference type="PROSITE" id="PS51740"/>
    </source>
</evidence>
<evidence type="ECO:0000256" key="1">
    <source>
        <dbReference type="PROSITE-ProRule" id="PRU01076"/>
    </source>
</evidence>
<dbReference type="SMART" id="SM00966">
    <property type="entry name" value="SpoVT_AbrB"/>
    <property type="match status" value="1"/>
</dbReference>